<organism evidence="2 3">
    <name type="scientific">Araneus ventricosus</name>
    <name type="common">Orbweaver spider</name>
    <name type="synonym">Epeira ventricosa</name>
    <dbReference type="NCBI Taxonomy" id="182803"/>
    <lineage>
        <taxon>Eukaryota</taxon>
        <taxon>Metazoa</taxon>
        <taxon>Ecdysozoa</taxon>
        <taxon>Arthropoda</taxon>
        <taxon>Chelicerata</taxon>
        <taxon>Arachnida</taxon>
        <taxon>Araneae</taxon>
        <taxon>Araneomorphae</taxon>
        <taxon>Entelegynae</taxon>
        <taxon>Araneoidea</taxon>
        <taxon>Araneidae</taxon>
        <taxon>Araneus</taxon>
    </lineage>
</organism>
<name>A0A4Y2WZC0_ARAVE</name>
<accession>A0A4Y2WZC0</accession>
<comment type="caution">
    <text evidence="2">The sequence shown here is derived from an EMBL/GenBank/DDBJ whole genome shotgun (WGS) entry which is preliminary data.</text>
</comment>
<dbReference type="EMBL" id="BGPR01068778">
    <property type="protein sequence ID" value="GBO42619.1"/>
    <property type="molecule type" value="Genomic_DNA"/>
</dbReference>
<sequence>GCQIVKKERPPPTLKDTSKEKPTRRNSCPKTAKSFVVRYRLNCVYAQEVGTGTKGLSSSRRGKSFREVSG</sequence>
<reference evidence="2 3" key="1">
    <citation type="journal article" date="2019" name="Sci. Rep.">
        <title>Orb-weaving spider Araneus ventricosus genome elucidates the spidroin gene catalogue.</title>
        <authorList>
            <person name="Kono N."/>
            <person name="Nakamura H."/>
            <person name="Ohtoshi R."/>
            <person name="Moran D.A.P."/>
            <person name="Shinohara A."/>
            <person name="Yoshida Y."/>
            <person name="Fujiwara M."/>
            <person name="Mori M."/>
            <person name="Tomita M."/>
            <person name="Arakawa K."/>
        </authorList>
    </citation>
    <scope>NUCLEOTIDE SEQUENCE [LARGE SCALE GENOMIC DNA]</scope>
</reference>
<protein>
    <submittedName>
        <fullName evidence="2">Uncharacterized protein</fullName>
    </submittedName>
</protein>
<evidence type="ECO:0000313" key="2">
    <source>
        <dbReference type="EMBL" id="GBO42619.1"/>
    </source>
</evidence>
<gene>
    <name evidence="2" type="ORF">AVEN_99385_1</name>
</gene>
<dbReference type="AlphaFoldDB" id="A0A4Y2WZC0"/>
<evidence type="ECO:0000313" key="3">
    <source>
        <dbReference type="Proteomes" id="UP000499080"/>
    </source>
</evidence>
<keyword evidence="3" id="KW-1185">Reference proteome</keyword>
<feature type="region of interest" description="Disordered" evidence="1">
    <location>
        <begin position="1"/>
        <end position="29"/>
    </location>
</feature>
<feature type="non-terminal residue" evidence="2">
    <location>
        <position position="1"/>
    </location>
</feature>
<feature type="region of interest" description="Disordered" evidence="1">
    <location>
        <begin position="51"/>
        <end position="70"/>
    </location>
</feature>
<feature type="compositionally biased region" description="Basic and acidic residues" evidence="1">
    <location>
        <begin position="1"/>
        <end position="23"/>
    </location>
</feature>
<evidence type="ECO:0000256" key="1">
    <source>
        <dbReference type="SAM" id="MobiDB-lite"/>
    </source>
</evidence>
<dbReference type="Proteomes" id="UP000499080">
    <property type="component" value="Unassembled WGS sequence"/>
</dbReference>
<proteinExistence type="predicted"/>